<keyword evidence="3" id="KW-0479">Metal-binding</keyword>
<comment type="caution">
    <text evidence="6">The sequence shown here is derived from an EMBL/GenBank/DDBJ whole genome shotgun (WGS) entry which is preliminary data.</text>
</comment>
<dbReference type="InterPro" id="IPR013785">
    <property type="entry name" value="Aldolase_TIM"/>
</dbReference>
<reference evidence="6 7" key="1">
    <citation type="journal article" date="2019" name="Nat. Med.">
        <title>A library of human gut bacterial isolates paired with longitudinal multiomics data enables mechanistic microbiome research.</title>
        <authorList>
            <person name="Poyet M."/>
            <person name="Groussin M."/>
            <person name="Gibbons S.M."/>
            <person name="Avila-Pacheco J."/>
            <person name="Jiang X."/>
            <person name="Kearney S.M."/>
            <person name="Perrotta A.R."/>
            <person name="Berdy B."/>
            <person name="Zhao S."/>
            <person name="Lieberman T.D."/>
            <person name="Swanson P.K."/>
            <person name="Smith M."/>
            <person name="Roesemann S."/>
            <person name="Alexander J.E."/>
            <person name="Rich S.A."/>
            <person name="Livny J."/>
            <person name="Vlamakis H."/>
            <person name="Clish C."/>
            <person name="Bullock K."/>
            <person name="Deik A."/>
            <person name="Scott J."/>
            <person name="Pierce K.A."/>
            <person name="Xavier R.J."/>
            <person name="Alm E.J."/>
        </authorList>
    </citation>
    <scope>NUCLEOTIDE SEQUENCE [LARGE SCALE GENOMIC DNA]</scope>
    <source>
        <strain evidence="6 7">BIOML-A106</strain>
    </source>
</reference>
<dbReference type="InterPro" id="IPR026418">
    <property type="entry name" value="Pseudo_rSAM"/>
</dbReference>
<name>A0A5M5PT85_BACFG</name>
<protein>
    <submittedName>
        <fullName evidence="6">TIGR04150 pseudo-rSAM protein</fullName>
    </submittedName>
</protein>
<dbReference type="RefSeq" id="WP_069108446.1">
    <property type="nucleotide sequence ID" value="NZ_JBPFKB010000001.1"/>
</dbReference>
<organism evidence="6 7">
    <name type="scientific">Bacteroides fragilis</name>
    <dbReference type="NCBI Taxonomy" id="817"/>
    <lineage>
        <taxon>Bacteria</taxon>
        <taxon>Pseudomonadati</taxon>
        <taxon>Bacteroidota</taxon>
        <taxon>Bacteroidia</taxon>
        <taxon>Bacteroidales</taxon>
        <taxon>Bacteroidaceae</taxon>
        <taxon>Bacteroides</taxon>
    </lineage>
</organism>
<dbReference type="InterPro" id="IPR058240">
    <property type="entry name" value="rSAM_sf"/>
</dbReference>
<comment type="cofactor">
    <cofactor evidence="1">
        <name>[4Fe-4S] cluster</name>
        <dbReference type="ChEBI" id="CHEBI:49883"/>
    </cofactor>
</comment>
<keyword evidence="5" id="KW-0411">Iron-sulfur</keyword>
<dbReference type="PANTHER" id="PTHR11228">
    <property type="entry name" value="RADICAL SAM DOMAIN PROTEIN"/>
    <property type="match status" value="1"/>
</dbReference>
<keyword evidence="2" id="KW-0949">S-adenosyl-L-methionine</keyword>
<dbReference type="EMBL" id="VWEQ01000029">
    <property type="protein sequence ID" value="KAA4748031.1"/>
    <property type="molecule type" value="Genomic_DNA"/>
</dbReference>
<keyword evidence="4" id="KW-0408">Iron</keyword>
<dbReference type="Proteomes" id="UP000479773">
    <property type="component" value="Unassembled WGS sequence"/>
</dbReference>
<evidence type="ECO:0000313" key="7">
    <source>
        <dbReference type="Proteomes" id="UP000479773"/>
    </source>
</evidence>
<evidence type="ECO:0000256" key="1">
    <source>
        <dbReference type="ARBA" id="ARBA00001966"/>
    </source>
</evidence>
<dbReference type="InterPro" id="IPR007197">
    <property type="entry name" value="rSAM"/>
</dbReference>
<evidence type="ECO:0000256" key="5">
    <source>
        <dbReference type="ARBA" id="ARBA00023014"/>
    </source>
</evidence>
<dbReference type="GO" id="GO:0046872">
    <property type="term" value="F:metal ion binding"/>
    <property type="evidence" value="ECO:0007669"/>
    <property type="project" value="UniProtKB-KW"/>
</dbReference>
<dbReference type="AlphaFoldDB" id="A0A5M5PT85"/>
<gene>
    <name evidence="6" type="ORF">F3B44_21605</name>
</gene>
<dbReference type="InterPro" id="IPR050377">
    <property type="entry name" value="Radical_SAM_PqqE_MftC-like"/>
</dbReference>
<dbReference type="GO" id="GO:0051536">
    <property type="term" value="F:iron-sulfur cluster binding"/>
    <property type="evidence" value="ECO:0007669"/>
    <property type="project" value="UniProtKB-KW"/>
</dbReference>
<evidence type="ECO:0000256" key="4">
    <source>
        <dbReference type="ARBA" id="ARBA00023004"/>
    </source>
</evidence>
<accession>A0A5M5PT85</accession>
<dbReference type="SUPFAM" id="SSF102114">
    <property type="entry name" value="Radical SAM enzymes"/>
    <property type="match status" value="1"/>
</dbReference>
<evidence type="ECO:0000256" key="2">
    <source>
        <dbReference type="ARBA" id="ARBA00022691"/>
    </source>
</evidence>
<evidence type="ECO:0000313" key="6">
    <source>
        <dbReference type="EMBL" id="KAA4748031.1"/>
    </source>
</evidence>
<evidence type="ECO:0000256" key="3">
    <source>
        <dbReference type="ARBA" id="ARBA00022723"/>
    </source>
</evidence>
<dbReference type="SFLD" id="SFLDS00029">
    <property type="entry name" value="Radical_SAM"/>
    <property type="match status" value="1"/>
</dbReference>
<dbReference type="Gene3D" id="3.20.20.70">
    <property type="entry name" value="Aldolase class I"/>
    <property type="match status" value="1"/>
</dbReference>
<proteinExistence type="predicted"/>
<sequence length="409" mass="47866">MKNYWFALKSYVYVDFKESEMLLYDTDSGNAIEINSRDIIMLVSQLYESKNLGVICIDMDLQKNPLILNFINEVVCKKMGDLIEVTSLKKKPVRLIPFLNLQNDIDKLEKKGAKSYILGRDICKYVLELNIYLNNDCNNSCLYCRAYSRQFNCCETDNSKKGELSLENLKNIFGQLRHLSVGVVNVLGGDIFLYKYIQELQELSVEYLDILHFYFHYKNYIDNKFINLRNIDLIITFPMDRSIFEKVWVQVKQKNVRLHFIVENEEQCSDVELLLECYNIEYYSIHPFFTGTNLAFFEKNIFLNKDDLFLRTIRMKEIFRNQKLNSNIFGVLYILADGTVKANMNSSVLGNISTLGLLDLVYEELIHNTAWRVIRDSYPCCDCIYQWLCPSPSNYELAIGKPNLCHVKP</sequence>
<dbReference type="GO" id="GO:0003824">
    <property type="term" value="F:catalytic activity"/>
    <property type="evidence" value="ECO:0007669"/>
    <property type="project" value="InterPro"/>
</dbReference>
<dbReference type="NCBIfam" id="TIGR04150">
    <property type="entry name" value="pseudo_rSAM_GG"/>
    <property type="match status" value="1"/>
</dbReference>
<dbReference type="PANTHER" id="PTHR11228:SF7">
    <property type="entry name" value="PQQA PEPTIDE CYCLASE"/>
    <property type="match status" value="1"/>
</dbReference>